<dbReference type="Gene3D" id="3.40.50.1820">
    <property type="entry name" value="alpha/beta hydrolase"/>
    <property type="match status" value="1"/>
</dbReference>
<reference evidence="1 2" key="1">
    <citation type="submission" date="2021-10" db="EMBL/GenBank/DDBJ databases">
        <authorList>
            <person name="Criscuolo A."/>
        </authorList>
    </citation>
    <scope>NUCLEOTIDE SEQUENCE [LARGE SCALE GENOMIC DNA]</scope>
    <source>
        <strain evidence="2">CIP 111883</strain>
    </source>
</reference>
<keyword evidence="2" id="KW-1185">Reference proteome</keyword>
<sequence length="249" mass="29353">MIVMKLNQRFFQMSGQWNAVHVPEKPNGFGCLIIGDTNHFVDESNSLWLQHIGRNKIMEEILQCGYTLFYSNLNGAHWGSRQSVFQAKQLYHIILKQEILNNKIHILAEGMGALTAMQLMEDMDENIRSVALINPCIDLKAQMLQEKDRKFFYKKVKHEISDAYGLSIKDMEMFEGLPEIKKYKKNKLPVKIWQTTTNFTFDPKLHCRKYEEFRRKQNAPISVTYHLVEKRYTYGPSICQFFKKHEHDL</sequence>
<evidence type="ECO:0000313" key="1">
    <source>
        <dbReference type="EMBL" id="CAG9623455.1"/>
    </source>
</evidence>
<protein>
    <recommendedName>
        <fullName evidence="3">Alpha/beta hydrolase</fullName>
    </recommendedName>
</protein>
<accession>A0ABN8AKN5</accession>
<dbReference type="Proteomes" id="UP000789833">
    <property type="component" value="Unassembled WGS sequence"/>
</dbReference>
<dbReference type="RefSeq" id="WP_230504903.1">
    <property type="nucleotide sequence ID" value="NZ_CAKJTJ010000048.1"/>
</dbReference>
<organism evidence="1 2">
    <name type="scientific">Sutcliffiella rhizosphaerae</name>
    <dbReference type="NCBI Taxonomy" id="2880967"/>
    <lineage>
        <taxon>Bacteria</taxon>
        <taxon>Bacillati</taxon>
        <taxon>Bacillota</taxon>
        <taxon>Bacilli</taxon>
        <taxon>Bacillales</taxon>
        <taxon>Bacillaceae</taxon>
        <taxon>Sutcliffiella</taxon>
    </lineage>
</organism>
<comment type="caution">
    <text evidence="1">The sequence shown here is derived from an EMBL/GenBank/DDBJ whole genome shotgun (WGS) entry which is preliminary data.</text>
</comment>
<evidence type="ECO:0008006" key="3">
    <source>
        <dbReference type="Google" id="ProtNLM"/>
    </source>
</evidence>
<proteinExistence type="predicted"/>
<evidence type="ECO:0000313" key="2">
    <source>
        <dbReference type="Proteomes" id="UP000789833"/>
    </source>
</evidence>
<gene>
    <name evidence="1" type="ORF">BACCIP111883_04268</name>
</gene>
<dbReference type="InterPro" id="IPR029058">
    <property type="entry name" value="AB_hydrolase_fold"/>
</dbReference>
<name>A0ABN8AKN5_9BACI</name>
<dbReference type="SUPFAM" id="SSF53474">
    <property type="entry name" value="alpha/beta-Hydrolases"/>
    <property type="match status" value="1"/>
</dbReference>
<dbReference type="EMBL" id="CAKJTJ010000048">
    <property type="protein sequence ID" value="CAG9623455.1"/>
    <property type="molecule type" value="Genomic_DNA"/>
</dbReference>